<dbReference type="SUPFAM" id="SSF53474">
    <property type="entry name" value="alpha/beta-Hydrolases"/>
    <property type="match status" value="1"/>
</dbReference>
<keyword evidence="8" id="KW-1185">Reference proteome</keyword>
<accession>A0ABN2LKJ1</accession>
<evidence type="ECO:0000256" key="3">
    <source>
        <dbReference type="ARBA" id="ARBA00022801"/>
    </source>
</evidence>
<proteinExistence type="inferred from homology"/>
<evidence type="ECO:0000313" key="8">
    <source>
        <dbReference type="Proteomes" id="UP001499938"/>
    </source>
</evidence>
<name>A0ABN2LKJ1_9MICO</name>
<feature type="signal peptide" evidence="4">
    <location>
        <begin position="1"/>
        <end position="31"/>
    </location>
</feature>
<dbReference type="PANTHER" id="PTHR43248">
    <property type="entry name" value="2-SUCCINYL-6-HYDROXY-2,4-CYCLOHEXADIENE-1-CARBOXYLATE SYNTHASE"/>
    <property type="match status" value="1"/>
</dbReference>
<dbReference type="InterPro" id="IPR051601">
    <property type="entry name" value="Serine_prot/Carboxylest_S33"/>
</dbReference>
<evidence type="ECO:0000259" key="5">
    <source>
        <dbReference type="Pfam" id="PF00561"/>
    </source>
</evidence>
<dbReference type="InterPro" id="IPR029058">
    <property type="entry name" value="AB_hydrolase_fold"/>
</dbReference>
<dbReference type="GO" id="GO:0016787">
    <property type="term" value="F:hydrolase activity"/>
    <property type="evidence" value="ECO:0007669"/>
    <property type="project" value="UniProtKB-KW"/>
</dbReference>
<organism evidence="7 8">
    <name type="scientific">Nostocoides veronense</name>
    <dbReference type="NCBI Taxonomy" id="330836"/>
    <lineage>
        <taxon>Bacteria</taxon>
        <taxon>Bacillati</taxon>
        <taxon>Actinomycetota</taxon>
        <taxon>Actinomycetes</taxon>
        <taxon>Micrococcales</taxon>
        <taxon>Intrasporangiaceae</taxon>
        <taxon>Nostocoides</taxon>
    </lineage>
</organism>
<dbReference type="PANTHER" id="PTHR43248:SF29">
    <property type="entry name" value="TRIPEPTIDYL AMINOPEPTIDASE"/>
    <property type="match status" value="1"/>
</dbReference>
<dbReference type="EMBL" id="BAAAPO010000024">
    <property type="protein sequence ID" value="GAA1791271.1"/>
    <property type="molecule type" value="Genomic_DNA"/>
</dbReference>
<protein>
    <submittedName>
        <fullName evidence="7">Alpha/beta hydrolase</fullName>
    </submittedName>
</protein>
<evidence type="ECO:0000256" key="2">
    <source>
        <dbReference type="ARBA" id="ARBA00022729"/>
    </source>
</evidence>
<keyword evidence="3 7" id="KW-0378">Hydrolase</keyword>
<comment type="similarity">
    <text evidence="1">Belongs to the peptidase S33 family.</text>
</comment>
<keyword evidence="2 4" id="KW-0732">Signal</keyword>
<dbReference type="InterPro" id="IPR013595">
    <property type="entry name" value="Pept_S33_TAP-like_C"/>
</dbReference>
<evidence type="ECO:0000256" key="4">
    <source>
        <dbReference type="SAM" id="SignalP"/>
    </source>
</evidence>
<comment type="caution">
    <text evidence="7">The sequence shown here is derived from an EMBL/GenBank/DDBJ whole genome shotgun (WGS) entry which is preliminary data.</text>
</comment>
<dbReference type="Gene3D" id="3.40.50.1820">
    <property type="entry name" value="alpha/beta hydrolase"/>
    <property type="match status" value="1"/>
</dbReference>
<feature type="chain" id="PRO_5046766549" evidence="4">
    <location>
        <begin position="32"/>
        <end position="531"/>
    </location>
</feature>
<feature type="domain" description="Peptidase S33 tripeptidyl aminopeptidase-like C-terminal" evidence="6">
    <location>
        <begin position="424"/>
        <end position="523"/>
    </location>
</feature>
<feature type="domain" description="AB hydrolase-1" evidence="5">
    <location>
        <begin position="96"/>
        <end position="245"/>
    </location>
</feature>
<evidence type="ECO:0000313" key="7">
    <source>
        <dbReference type="EMBL" id="GAA1791271.1"/>
    </source>
</evidence>
<dbReference type="Pfam" id="PF08386">
    <property type="entry name" value="Abhydrolase_4"/>
    <property type="match status" value="1"/>
</dbReference>
<dbReference type="Proteomes" id="UP001499938">
    <property type="component" value="Unassembled WGS sequence"/>
</dbReference>
<evidence type="ECO:0000256" key="1">
    <source>
        <dbReference type="ARBA" id="ARBA00010088"/>
    </source>
</evidence>
<reference evidence="7 8" key="1">
    <citation type="journal article" date="2019" name="Int. J. Syst. Evol. Microbiol.">
        <title>The Global Catalogue of Microorganisms (GCM) 10K type strain sequencing project: providing services to taxonomists for standard genome sequencing and annotation.</title>
        <authorList>
            <consortium name="The Broad Institute Genomics Platform"/>
            <consortium name="The Broad Institute Genome Sequencing Center for Infectious Disease"/>
            <person name="Wu L."/>
            <person name="Ma J."/>
        </authorList>
    </citation>
    <scope>NUCLEOTIDE SEQUENCE [LARGE SCALE GENOMIC DNA]</scope>
    <source>
        <strain evidence="7 8">JCM 15592</strain>
    </source>
</reference>
<dbReference type="InterPro" id="IPR000073">
    <property type="entry name" value="AB_hydrolase_1"/>
</dbReference>
<sequence>MSRLKQGTGLALSAIVAAGVIPSLGAAGAGAAPPAKATEVQAPVPDITWKSCGDDLPGECATALAPLDYDNPYGPAILLDLRKVPAKQQSRKLGSLFVNPGGPGGSSTGFAPWAAQLLGPTVAARYDVIGVDPRGVGEHSQMVCKNANPVPPFPMTPYPETVAQSKIAFRSAEYARSACTRNPSPIVRHMSTADTARDMDLIRQAVGDPQLNYYGISYGTQLGSTYASMFPSRVGRFAVDAVLDPVAWSTGGPSNLPATQPFSTRLRSAKGASEALLAALKECDRVGRSHCDLAPGASAKWAKMSAAAKAGTLTAGGEPLPYSVLIGGVLGYLYGQSYDGLDTTLQMIYDENFGTRARAGASALATLRAKADRVREAPYTSPLGQVQIISDAFMGVGCADTRNPETREAWWNAGRAQDKLWPGFGSLWTWATPACAKYPISTKADTWFGPYGGATANPILVVGNTYDPATPYHGAQAVAGMFRGARLLTYNGWGHGALGNSCATAAFDRLYATGALPARGAVCQLDRPLWG</sequence>
<dbReference type="Pfam" id="PF00561">
    <property type="entry name" value="Abhydrolase_1"/>
    <property type="match status" value="1"/>
</dbReference>
<evidence type="ECO:0000259" key="6">
    <source>
        <dbReference type="Pfam" id="PF08386"/>
    </source>
</evidence>
<gene>
    <name evidence="7" type="ORF">GCM10009811_15160</name>
</gene>
<dbReference type="RefSeq" id="WP_344083146.1">
    <property type="nucleotide sequence ID" value="NZ_BAAAPO010000024.1"/>
</dbReference>